<proteinExistence type="predicted"/>
<sequence length="578" mass="59982">MPFRELLVADTDEAALSPSLKGGLAVAVVLVVAIAGIMSGLTLGLLTLDRLDLELMMRTGTRKQHKFARRLPPLISNPHWVLSTLVICNTAAGMALPLCLDRLVNVGVALVLSTTAIVLFGEILPQAVCSRYGLSIGGHAAPVVRLLMWLTAPVSWPIGKGLDWMLGKENVTFGKRQIRALVDLHRESTGLGGPLNEEEFHVIQGVLDLGSKTGRKAMTPLEAAFMLSTDDVIDRPTLRRILESGHSRLPVFRGSNRSDIIGLILVKELLAVVGLAEPGAGPVPVKELRMRDLPALPVETAMTDLLNLFQTGHSHMALLYQLPGAKSTTGKRRTSSSARSVSGNSTRRSSSDSERSSSSSEAGSHGSFSSSSSRRSSFSGNSSSKQPPAAAVSAAGKDASATAAVASDVAGAKDVSLAETGVGAALGRSSVYGMTGAVPVGIITLEDVLEELMQEEIVDETDNEPINARVLTMSLSPGMRRLLLASQQRQAQRNLGFPNPASPGNGGACSHGDTCSALPATTVTVLTTTRAGVEGGSSHHVATAAAAAAAAAGASSSNSGSAVPVQAGTKVALVQPKQ</sequence>
<dbReference type="CDD" id="cd04590">
    <property type="entry name" value="CBS_pair_CorC_HlyC_assoc"/>
    <property type="match status" value="1"/>
</dbReference>
<feature type="region of interest" description="Disordered" evidence="7">
    <location>
        <begin position="326"/>
        <end position="393"/>
    </location>
</feature>
<organism evidence="10 11">
    <name type="scientific">Tetradesmus obliquus</name>
    <name type="common">Green alga</name>
    <name type="synonym">Acutodesmus obliquus</name>
    <dbReference type="NCBI Taxonomy" id="3088"/>
    <lineage>
        <taxon>Eukaryota</taxon>
        <taxon>Viridiplantae</taxon>
        <taxon>Chlorophyta</taxon>
        <taxon>core chlorophytes</taxon>
        <taxon>Chlorophyceae</taxon>
        <taxon>CS clade</taxon>
        <taxon>Sphaeropleales</taxon>
        <taxon>Scenedesmaceae</taxon>
        <taxon>Tetradesmus</taxon>
    </lineage>
</organism>
<dbReference type="SUPFAM" id="SSF54631">
    <property type="entry name" value="CBS-domain pair"/>
    <property type="match status" value="1"/>
</dbReference>
<keyword evidence="4 6" id="KW-1133">Transmembrane helix</keyword>
<dbReference type="PROSITE" id="PS51846">
    <property type="entry name" value="CNNM"/>
    <property type="match status" value="1"/>
</dbReference>
<keyword evidence="3" id="KW-0677">Repeat</keyword>
<evidence type="ECO:0000313" key="11">
    <source>
        <dbReference type="Proteomes" id="UP001244341"/>
    </source>
</evidence>
<feature type="region of interest" description="Disordered" evidence="7">
    <location>
        <begin position="548"/>
        <end position="578"/>
    </location>
</feature>
<dbReference type="EMBL" id="CP126218">
    <property type="protein sequence ID" value="WIA19595.1"/>
    <property type="molecule type" value="Genomic_DNA"/>
</dbReference>
<evidence type="ECO:0000256" key="7">
    <source>
        <dbReference type="SAM" id="MobiDB-lite"/>
    </source>
</evidence>
<keyword evidence="5 6" id="KW-0472">Membrane</keyword>
<evidence type="ECO:0000313" key="10">
    <source>
        <dbReference type="EMBL" id="WIA19595.1"/>
    </source>
</evidence>
<evidence type="ECO:0000256" key="3">
    <source>
        <dbReference type="ARBA" id="ARBA00022737"/>
    </source>
</evidence>
<gene>
    <name evidence="10" type="ORF">OEZ85_005534</name>
</gene>
<keyword evidence="11" id="KW-1185">Reference proteome</keyword>
<evidence type="ECO:0000256" key="8">
    <source>
        <dbReference type="SAM" id="Phobius"/>
    </source>
</evidence>
<reference evidence="10 11" key="1">
    <citation type="submission" date="2023-05" db="EMBL/GenBank/DDBJ databases">
        <title>A 100% complete, gapless, phased diploid assembly of the Scenedesmus obliquus UTEX 3031 genome.</title>
        <authorList>
            <person name="Biondi T.C."/>
            <person name="Hanschen E.R."/>
            <person name="Kwon T."/>
            <person name="Eng W."/>
            <person name="Kruse C.P.S."/>
            <person name="Koehler S.I."/>
            <person name="Kunde Y."/>
            <person name="Gleasner C.D."/>
            <person name="You Mak K.T."/>
            <person name="Polle J."/>
            <person name="Hovde B.T."/>
            <person name="Starkenburg S.R."/>
        </authorList>
    </citation>
    <scope>NUCLEOTIDE SEQUENCE [LARGE SCALE GENOMIC DNA]</scope>
    <source>
        <strain evidence="10 11">DOE0152z</strain>
    </source>
</reference>
<keyword evidence="2 6" id="KW-0812">Transmembrane</keyword>
<dbReference type="InterPro" id="IPR044751">
    <property type="entry name" value="Ion_transp-like_CBS"/>
</dbReference>
<feature type="compositionally biased region" description="Low complexity" evidence="7">
    <location>
        <begin position="548"/>
        <end position="562"/>
    </location>
</feature>
<accession>A0ABY8UEJ8</accession>
<evidence type="ECO:0000256" key="2">
    <source>
        <dbReference type="ARBA" id="ARBA00022692"/>
    </source>
</evidence>
<dbReference type="Pfam" id="PF01595">
    <property type="entry name" value="CNNM"/>
    <property type="match status" value="1"/>
</dbReference>
<dbReference type="InterPro" id="IPR002550">
    <property type="entry name" value="CNNM"/>
</dbReference>
<feature type="transmembrane region" description="Helical" evidence="8">
    <location>
        <begin position="24"/>
        <end position="48"/>
    </location>
</feature>
<evidence type="ECO:0000259" key="9">
    <source>
        <dbReference type="PROSITE" id="PS51846"/>
    </source>
</evidence>
<dbReference type="Proteomes" id="UP001244341">
    <property type="component" value="Chromosome 11b"/>
</dbReference>
<dbReference type="InterPro" id="IPR046342">
    <property type="entry name" value="CBS_dom_sf"/>
</dbReference>
<comment type="subcellular location">
    <subcellularLocation>
        <location evidence="1">Membrane</location>
        <topology evidence="1">Multi-pass membrane protein</topology>
    </subcellularLocation>
</comment>
<feature type="transmembrane region" description="Helical" evidence="8">
    <location>
        <begin position="104"/>
        <end position="124"/>
    </location>
</feature>
<feature type="compositionally biased region" description="Low complexity" evidence="7">
    <location>
        <begin position="356"/>
        <end position="393"/>
    </location>
</feature>
<dbReference type="PANTHER" id="PTHR12064">
    <property type="entry name" value="METAL TRANSPORTER CNNM"/>
    <property type="match status" value="1"/>
</dbReference>
<name>A0ABY8UEJ8_TETOB</name>
<protein>
    <recommendedName>
        <fullName evidence="9">CNNM transmembrane domain-containing protein</fullName>
    </recommendedName>
</protein>
<evidence type="ECO:0000256" key="6">
    <source>
        <dbReference type="PROSITE-ProRule" id="PRU01193"/>
    </source>
</evidence>
<dbReference type="PANTHER" id="PTHR12064:SF97">
    <property type="entry name" value="METAL TRANSPORTER CNNM-5"/>
    <property type="match status" value="1"/>
</dbReference>
<feature type="region of interest" description="Disordered" evidence="7">
    <location>
        <begin position="487"/>
        <end position="509"/>
    </location>
</feature>
<feature type="compositionally biased region" description="Low complexity" evidence="7">
    <location>
        <begin position="335"/>
        <end position="348"/>
    </location>
</feature>
<dbReference type="Gene3D" id="3.10.580.10">
    <property type="entry name" value="CBS-domain"/>
    <property type="match status" value="2"/>
</dbReference>
<evidence type="ECO:0000256" key="5">
    <source>
        <dbReference type="ARBA" id="ARBA00023136"/>
    </source>
</evidence>
<evidence type="ECO:0000256" key="1">
    <source>
        <dbReference type="ARBA" id="ARBA00004141"/>
    </source>
</evidence>
<feature type="domain" description="CNNM transmembrane" evidence="9">
    <location>
        <begin position="17"/>
        <end position="199"/>
    </location>
</feature>
<dbReference type="InterPro" id="IPR045095">
    <property type="entry name" value="ACDP"/>
</dbReference>
<evidence type="ECO:0000256" key="4">
    <source>
        <dbReference type="ARBA" id="ARBA00022989"/>
    </source>
</evidence>